<protein>
    <submittedName>
        <fullName evidence="1">Uncharacterized protein</fullName>
    </submittedName>
</protein>
<dbReference type="EMBL" id="DUZY01000003">
    <property type="protein sequence ID" value="DAD31540.1"/>
    <property type="molecule type" value="Genomic_DNA"/>
</dbReference>
<sequence length="107" mass="11759">MEESQSEFPGFHIFVPKDEFLTRKPPRRLQRQAPAPLQLKPALPPEQCLARAKAMGWNLDCSSSATASSSSSSFYHDKTPIPLLSPLVLPPLPESSFLHKGTASRSS</sequence>
<proteinExistence type="predicted"/>
<dbReference type="AlphaFoldDB" id="A0A822YG56"/>
<comment type="caution">
    <text evidence="1">The sequence shown here is derived from an EMBL/GenBank/DDBJ whole genome shotgun (WGS) entry which is preliminary data.</text>
</comment>
<dbReference type="Proteomes" id="UP000607653">
    <property type="component" value="Unassembled WGS sequence"/>
</dbReference>
<accession>A0A822YG56</accession>
<reference evidence="1 2" key="1">
    <citation type="journal article" date="2020" name="Mol. Biol. Evol.">
        <title>Distinct Expression and Methylation Patterns for Genes with Different Fates following a Single Whole-Genome Duplication in Flowering Plants.</title>
        <authorList>
            <person name="Shi T."/>
            <person name="Rahmani R.S."/>
            <person name="Gugger P.F."/>
            <person name="Wang M."/>
            <person name="Li H."/>
            <person name="Zhang Y."/>
            <person name="Li Z."/>
            <person name="Wang Q."/>
            <person name="Van de Peer Y."/>
            <person name="Marchal K."/>
            <person name="Chen J."/>
        </authorList>
    </citation>
    <scope>NUCLEOTIDE SEQUENCE [LARGE SCALE GENOMIC DNA]</scope>
    <source>
        <tissue evidence="1">Leaf</tissue>
    </source>
</reference>
<organism evidence="1 2">
    <name type="scientific">Nelumbo nucifera</name>
    <name type="common">Sacred lotus</name>
    <dbReference type="NCBI Taxonomy" id="4432"/>
    <lineage>
        <taxon>Eukaryota</taxon>
        <taxon>Viridiplantae</taxon>
        <taxon>Streptophyta</taxon>
        <taxon>Embryophyta</taxon>
        <taxon>Tracheophyta</taxon>
        <taxon>Spermatophyta</taxon>
        <taxon>Magnoliopsida</taxon>
        <taxon>Proteales</taxon>
        <taxon>Nelumbonaceae</taxon>
        <taxon>Nelumbo</taxon>
    </lineage>
</organism>
<gene>
    <name evidence="1" type="ORF">HUJ06_010391</name>
</gene>
<name>A0A822YG56_NELNU</name>
<evidence type="ECO:0000313" key="2">
    <source>
        <dbReference type="Proteomes" id="UP000607653"/>
    </source>
</evidence>
<evidence type="ECO:0000313" key="1">
    <source>
        <dbReference type="EMBL" id="DAD31540.1"/>
    </source>
</evidence>
<keyword evidence="2" id="KW-1185">Reference proteome</keyword>